<feature type="active site" description="Charge relay system" evidence="3">
    <location>
        <position position="189"/>
    </location>
</feature>
<feature type="domain" description="Amidase" evidence="4">
    <location>
        <begin position="134"/>
        <end position="590"/>
    </location>
</feature>
<dbReference type="EMBL" id="JH717845">
    <property type="protein sequence ID" value="EWY87594.1"/>
    <property type="molecule type" value="Genomic_DNA"/>
</dbReference>
<comment type="similarity">
    <text evidence="1">Belongs to the amidase family.</text>
</comment>
<accession>W9I3Q5</accession>
<evidence type="ECO:0000313" key="6">
    <source>
        <dbReference type="Proteomes" id="UP000030753"/>
    </source>
</evidence>
<dbReference type="PIRSF" id="PIRSF001221">
    <property type="entry name" value="Amidase_fungi"/>
    <property type="match status" value="1"/>
</dbReference>
<proteinExistence type="inferred from homology"/>
<dbReference type="OrthoDB" id="6428749at2759"/>
<dbReference type="InterPro" id="IPR036928">
    <property type="entry name" value="AS_sf"/>
</dbReference>
<dbReference type="SUPFAM" id="SSF75304">
    <property type="entry name" value="Amidase signature (AS) enzymes"/>
    <property type="match status" value="1"/>
</dbReference>
<dbReference type="PANTHER" id="PTHR46072:SF6">
    <property type="entry name" value="AMIDASE, PUTATIVE (AFU_ORTHOLOGUE AFUA_1G14530)-RELATED"/>
    <property type="match status" value="1"/>
</dbReference>
<evidence type="ECO:0000256" key="1">
    <source>
        <dbReference type="ARBA" id="ARBA00009199"/>
    </source>
</evidence>
<dbReference type="PANTHER" id="PTHR46072">
    <property type="entry name" value="AMIDASE-RELATED-RELATED"/>
    <property type="match status" value="1"/>
</dbReference>
<keyword evidence="2" id="KW-0378">Hydrolase</keyword>
<protein>
    <recommendedName>
        <fullName evidence="4">Amidase domain-containing protein</fullName>
    </recommendedName>
</protein>
<gene>
    <name evidence="5" type="ORF">FOYG_11777</name>
</gene>
<dbReference type="GO" id="GO:0016787">
    <property type="term" value="F:hydrolase activity"/>
    <property type="evidence" value="ECO:0007669"/>
    <property type="project" value="UniProtKB-KW"/>
</dbReference>
<dbReference type="InterPro" id="IPR023631">
    <property type="entry name" value="Amidase_dom"/>
</dbReference>
<dbReference type="Gene3D" id="3.90.1300.10">
    <property type="entry name" value="Amidase signature (AS) domain"/>
    <property type="match status" value="1"/>
</dbReference>
<evidence type="ECO:0000259" key="4">
    <source>
        <dbReference type="Pfam" id="PF01425"/>
    </source>
</evidence>
<feature type="active site" description="Charge relay system" evidence="3">
    <location>
        <position position="264"/>
    </location>
</feature>
<evidence type="ECO:0000256" key="3">
    <source>
        <dbReference type="PIRSR" id="PIRSR001221-1"/>
    </source>
</evidence>
<evidence type="ECO:0000313" key="5">
    <source>
        <dbReference type="EMBL" id="EWY87594.1"/>
    </source>
</evidence>
<dbReference type="AlphaFoldDB" id="W9I3Q5"/>
<name>W9I3Q5_FUSOX</name>
<dbReference type="Proteomes" id="UP000030753">
    <property type="component" value="Unassembled WGS sequence"/>
</dbReference>
<reference evidence="5 6" key="1">
    <citation type="submission" date="2011-06" db="EMBL/GenBank/DDBJ databases">
        <title>The Genome Sequence of Fusarium oxysporum FOSC 3-a.</title>
        <authorList>
            <consortium name="The Broad Institute Genome Sequencing Platform"/>
            <person name="Ma L.-J."/>
            <person name="Gale L.R."/>
            <person name="Schwartz D.C."/>
            <person name="Zhou S."/>
            <person name="Corby-Kistler H."/>
            <person name="Young S.K."/>
            <person name="Zeng Q."/>
            <person name="Gargeya S."/>
            <person name="Fitzgerald M."/>
            <person name="Haas B."/>
            <person name="Abouelleil A."/>
            <person name="Alvarado L."/>
            <person name="Arachchi H.M."/>
            <person name="Berlin A."/>
            <person name="Brown A."/>
            <person name="Chapman S.B."/>
            <person name="Chen Z."/>
            <person name="Dunbar C."/>
            <person name="Freedman E."/>
            <person name="Gearin G."/>
            <person name="Gellesch M."/>
            <person name="Goldberg J."/>
            <person name="Griggs A."/>
            <person name="Gujja S."/>
            <person name="Heiman D."/>
            <person name="Howarth C."/>
            <person name="Larson L."/>
            <person name="Lui A."/>
            <person name="MacDonald P.J.P."/>
            <person name="Mehta T."/>
            <person name="Montmayeur A."/>
            <person name="Murphy C."/>
            <person name="Neiman D."/>
            <person name="Pearson M."/>
            <person name="Priest M."/>
            <person name="Roberts A."/>
            <person name="Saif S."/>
            <person name="Shea T."/>
            <person name="Shenoy N."/>
            <person name="Sisk P."/>
            <person name="Stolte C."/>
            <person name="Sykes S."/>
            <person name="Wortman J."/>
            <person name="Nusbaum C."/>
            <person name="Birren B."/>
        </authorList>
    </citation>
    <scope>NUCLEOTIDE SEQUENCE [LARGE SCALE GENOMIC DNA]</scope>
    <source>
        <strain evidence="6">FOSC 3-a</strain>
    </source>
</reference>
<evidence type="ECO:0000256" key="2">
    <source>
        <dbReference type="ARBA" id="ARBA00022801"/>
    </source>
</evidence>
<feature type="active site" description="Acyl-ester intermediate" evidence="3">
    <location>
        <position position="288"/>
    </location>
</feature>
<dbReference type="HOGENOM" id="CLU_009600_9_2_1"/>
<dbReference type="Pfam" id="PF01425">
    <property type="entry name" value="Amidase"/>
    <property type="match status" value="1"/>
</dbReference>
<sequence>MQELHDTELLNLNMPGIQFNVNARLFYLRYQGHLSTPPFQLYQTYLKAFTQVAMPTSDEWQDIVARKQQHRASLIPEQWRIKVSNAQAEYSPLKELLGSNILTAMELDLTDCTKHDAVGILSLLATGGITAKSLITSFCKRAAAAHSLTNFITEVNFDQAIRRAVELDEHLKRTGTPIGPLHGLPITVKDHMDVEGHDSSAGIAAWCFSPAKSNSHLVQIMVDAGAVIIAKTNVPQTCLAADTINVVFGRTLNAHKSGFGAGGSSGGEGTSLAMGASILGLGSDGAGSARMPAMANGVIGYRPSGYRLPADGRSILDPGMIGITQLGPVATFGFMGHSVRDIRLVSKVVSDAKPWEKDPFLYPSPWLNILAPARPRIGVWTLETRNNYLHLFPPVRRGYIVAQERLRQAGYELIEFQPPDMAEVWDLCKAFIHVQGLSVLKGHIEKEPITKIVKDTGILTSRWSTGLKLDDIHRLNQRLARLNVQMKQAWNATGHALDALLWVTSPNTALPVDEWRDTTFTTIFNAVDWPAISLPLGMSSDKDVDVPYINFEPFGTEDSRLNSLYDPEHFHGLPLSVQLAGQKFEDEKLLAIAELIHPIMRGDSLC</sequence>
<organism evidence="5 6">
    <name type="scientific">Fusarium oxysporum NRRL 32931</name>
    <dbReference type="NCBI Taxonomy" id="660029"/>
    <lineage>
        <taxon>Eukaryota</taxon>
        <taxon>Fungi</taxon>
        <taxon>Dikarya</taxon>
        <taxon>Ascomycota</taxon>
        <taxon>Pezizomycotina</taxon>
        <taxon>Sordariomycetes</taxon>
        <taxon>Hypocreomycetidae</taxon>
        <taxon>Hypocreales</taxon>
        <taxon>Nectriaceae</taxon>
        <taxon>Fusarium</taxon>
        <taxon>Fusarium oxysporum species complex</taxon>
    </lineage>
</organism>